<dbReference type="Pfam" id="PF24245">
    <property type="entry name" value="INO80F"/>
    <property type="match status" value="1"/>
</dbReference>
<keyword evidence="6" id="KW-1185">Reference proteome</keyword>
<proteinExistence type="predicted"/>
<evidence type="ECO:0000259" key="4">
    <source>
        <dbReference type="Pfam" id="PF24245"/>
    </source>
</evidence>
<comment type="subcellular location">
    <subcellularLocation>
        <location evidence="1">Nucleus</location>
    </subcellularLocation>
</comment>
<dbReference type="RefSeq" id="XP_037219949.1">
    <property type="nucleotide sequence ID" value="XM_037364305.1"/>
</dbReference>
<dbReference type="PANTHER" id="PTHR45691">
    <property type="entry name" value="PROTEIN DIAPHANOUS"/>
    <property type="match status" value="1"/>
</dbReference>
<reference evidence="5" key="1">
    <citation type="submission" date="2020-05" db="EMBL/GenBank/DDBJ databases">
        <title>Mycena genomes resolve the evolution of fungal bioluminescence.</title>
        <authorList>
            <person name="Tsai I.J."/>
        </authorList>
    </citation>
    <scope>NUCLEOTIDE SEQUENCE</scope>
    <source>
        <strain evidence="5">171206Taipei</strain>
    </source>
</reference>
<dbReference type="PANTHER" id="PTHR45691:SF6">
    <property type="entry name" value="PROTEIN DIAPHANOUS"/>
    <property type="match status" value="1"/>
</dbReference>
<feature type="domain" description="INO80 complex subunit F" evidence="4">
    <location>
        <begin position="42"/>
        <end position="88"/>
    </location>
</feature>
<feature type="compositionally biased region" description="Polar residues" evidence="3">
    <location>
        <begin position="249"/>
        <end position="276"/>
    </location>
</feature>
<feature type="compositionally biased region" description="Basic and acidic residues" evidence="3">
    <location>
        <begin position="119"/>
        <end position="133"/>
    </location>
</feature>
<evidence type="ECO:0000313" key="6">
    <source>
        <dbReference type="Proteomes" id="UP000636479"/>
    </source>
</evidence>
<feature type="compositionally biased region" description="Basic and acidic residues" evidence="3">
    <location>
        <begin position="353"/>
        <end position="362"/>
    </location>
</feature>
<feature type="region of interest" description="Disordered" evidence="3">
    <location>
        <begin position="97"/>
        <end position="386"/>
    </location>
</feature>
<dbReference type="GO" id="GO:0005634">
    <property type="term" value="C:nucleus"/>
    <property type="evidence" value="ECO:0007669"/>
    <property type="project" value="UniProtKB-SubCell"/>
</dbReference>
<accession>A0A8H6W1D2</accession>
<feature type="compositionally biased region" description="Basic and acidic residues" evidence="3">
    <location>
        <begin position="226"/>
        <end position="245"/>
    </location>
</feature>
<dbReference type="EMBL" id="JACAZF010000006">
    <property type="protein sequence ID" value="KAF7301949.1"/>
    <property type="molecule type" value="Genomic_DNA"/>
</dbReference>
<feature type="compositionally biased region" description="Pro residues" evidence="3">
    <location>
        <begin position="12"/>
        <end position="28"/>
    </location>
</feature>
<keyword evidence="2" id="KW-0539">Nucleus</keyword>
<gene>
    <name evidence="5" type="ORF">MIND_00761000</name>
</gene>
<sequence>MAAQETVFLPPINRPPVPTPRPQPPQLPYGPGLAAGANDIKYHAKYKDLKVKVKEIEQDNDKLHYKILQAKRAIQRMKLERAVLYERLQVVPPSSDMLSVNVGRLPPHLQPHEQQPPPMDRRPIGPMNMDRRGSIGYMRPPEPFPPGSSSAPTMYPPPPEPYIEPPPPHSSPNHARRHVPAALPGPDIHELAARSQQHSHSPPSDSRVPTRGIHNHQRLGPGTYINREDERDWDRDREHGSRPRDLPTASPSSQQYHRPYSRSNSPSAHASGSGQAESRPDSRDQFYDGDQPPPQPARRASFRLRPVPPRDDRDVDMPLSVPRNGGSNAGGPGSGLYPPPLPPGGPAPPPPLESRKRTRNEMEDNDDPPIFPGRHHEPRSSKRYHP</sequence>
<feature type="compositionally biased region" description="Low complexity" evidence="3">
    <location>
        <begin position="194"/>
        <end position="207"/>
    </location>
</feature>
<feature type="compositionally biased region" description="Pro residues" evidence="3">
    <location>
        <begin position="154"/>
        <end position="170"/>
    </location>
</feature>
<dbReference type="InterPro" id="IPR056513">
    <property type="entry name" value="INO80F"/>
</dbReference>
<feature type="region of interest" description="Disordered" evidence="3">
    <location>
        <begin position="1"/>
        <end position="34"/>
    </location>
</feature>
<evidence type="ECO:0000256" key="1">
    <source>
        <dbReference type="ARBA" id="ARBA00004123"/>
    </source>
</evidence>
<dbReference type="OrthoDB" id="10070927at2759"/>
<evidence type="ECO:0000313" key="5">
    <source>
        <dbReference type="EMBL" id="KAF7301949.1"/>
    </source>
</evidence>
<dbReference type="GO" id="GO:0030041">
    <property type="term" value="P:actin filament polymerization"/>
    <property type="evidence" value="ECO:0007669"/>
    <property type="project" value="TreeGrafter"/>
</dbReference>
<evidence type="ECO:0000256" key="3">
    <source>
        <dbReference type="SAM" id="MobiDB-lite"/>
    </source>
</evidence>
<evidence type="ECO:0000256" key="2">
    <source>
        <dbReference type="ARBA" id="ARBA00023242"/>
    </source>
</evidence>
<name>A0A8H6W1D2_9AGAR</name>
<dbReference type="GeneID" id="59346821"/>
<dbReference type="AlphaFoldDB" id="A0A8H6W1D2"/>
<dbReference type="InterPro" id="IPR051412">
    <property type="entry name" value="Formin_Homology_Diaphanous_sf"/>
</dbReference>
<feature type="compositionally biased region" description="Pro residues" evidence="3">
    <location>
        <begin position="337"/>
        <end position="352"/>
    </location>
</feature>
<comment type="caution">
    <text evidence="5">The sequence shown here is derived from an EMBL/GenBank/DDBJ whole genome shotgun (WGS) entry which is preliminary data.</text>
</comment>
<dbReference type="GO" id="GO:0005884">
    <property type="term" value="C:actin filament"/>
    <property type="evidence" value="ECO:0007669"/>
    <property type="project" value="TreeGrafter"/>
</dbReference>
<dbReference type="Proteomes" id="UP000636479">
    <property type="component" value="Unassembled WGS sequence"/>
</dbReference>
<organism evidence="5 6">
    <name type="scientific">Mycena indigotica</name>
    <dbReference type="NCBI Taxonomy" id="2126181"/>
    <lineage>
        <taxon>Eukaryota</taxon>
        <taxon>Fungi</taxon>
        <taxon>Dikarya</taxon>
        <taxon>Basidiomycota</taxon>
        <taxon>Agaricomycotina</taxon>
        <taxon>Agaricomycetes</taxon>
        <taxon>Agaricomycetidae</taxon>
        <taxon>Agaricales</taxon>
        <taxon>Marasmiineae</taxon>
        <taxon>Mycenaceae</taxon>
        <taxon>Mycena</taxon>
    </lineage>
</organism>
<protein>
    <recommendedName>
        <fullName evidence="4">INO80 complex subunit F domain-containing protein</fullName>
    </recommendedName>
</protein>